<dbReference type="GO" id="GO:0046872">
    <property type="term" value="F:metal ion binding"/>
    <property type="evidence" value="ECO:0007669"/>
    <property type="project" value="UniProtKB-KW"/>
</dbReference>
<dbReference type="GO" id="GO:0006508">
    <property type="term" value="P:proteolysis"/>
    <property type="evidence" value="ECO:0007669"/>
    <property type="project" value="UniProtKB-KW"/>
</dbReference>
<comment type="subcellular location">
    <subcellularLocation>
        <location evidence="2">Membrane</location>
        <topology evidence="2">Multi-pass membrane protein</topology>
    </subcellularLocation>
</comment>
<dbReference type="PANTHER" id="PTHR39188:SF3">
    <property type="entry name" value="STAGE IV SPORULATION PROTEIN FB"/>
    <property type="match status" value="1"/>
</dbReference>
<keyword evidence="11 12" id="KW-0472">Membrane</keyword>
<keyword evidence="9 12" id="KW-1133">Transmembrane helix</keyword>
<feature type="domain" description="Peptidase M50" evidence="13">
    <location>
        <begin position="62"/>
        <end position="133"/>
    </location>
</feature>
<comment type="caution">
    <text evidence="14">The sequence shown here is derived from an EMBL/GenBank/DDBJ whole genome shotgun (WGS) entry which is preliminary data.</text>
</comment>
<evidence type="ECO:0000256" key="8">
    <source>
        <dbReference type="ARBA" id="ARBA00022833"/>
    </source>
</evidence>
<evidence type="ECO:0000256" key="9">
    <source>
        <dbReference type="ARBA" id="ARBA00022989"/>
    </source>
</evidence>
<dbReference type="Proteomes" id="UP000320085">
    <property type="component" value="Unassembled WGS sequence"/>
</dbReference>
<name>A0A543PV76_9MICO</name>
<comment type="cofactor">
    <cofactor evidence="1">
        <name>Zn(2+)</name>
        <dbReference type="ChEBI" id="CHEBI:29105"/>
    </cofactor>
</comment>
<evidence type="ECO:0000256" key="2">
    <source>
        <dbReference type="ARBA" id="ARBA00004141"/>
    </source>
</evidence>
<evidence type="ECO:0000256" key="4">
    <source>
        <dbReference type="ARBA" id="ARBA00022670"/>
    </source>
</evidence>
<feature type="transmembrane region" description="Helical" evidence="12">
    <location>
        <begin position="53"/>
        <end position="71"/>
    </location>
</feature>
<evidence type="ECO:0000256" key="10">
    <source>
        <dbReference type="ARBA" id="ARBA00023049"/>
    </source>
</evidence>
<dbReference type="Pfam" id="PF02163">
    <property type="entry name" value="Peptidase_M50"/>
    <property type="match status" value="2"/>
</dbReference>
<sequence>MSTPAGRRSPYGWQIGSLAGSPIYLGRSWPVIAVVIVVVFGPNLAQPDRGPEYGYLAAAGYALLLLLSVLVHEAAHALAARWSGHPVDRIVADVWGGHTVYDSARTSPGTTAVIAVVGPLANLALAVIGYLLQSVTTNDTALLLLSIITLANLFVGVFNLLPGLPLDGGQIVSALVWRVTGRRGAGFVVAGWLGRAVAVATVAWFVLLPFLRGQPGDAFGMVFPIVIAAFLWQGATGAIRAGRIHEATRQPAADVLEPVVVLPATTTVAQADSALASGALRPTPDRRAADDRVWLVTSDDRGWPVGVVEPGAAQAVPLEARPRTTLSAVTVAQPGAWVVGVSVTDVLTDLIRVMSERSLSYAVVVDSTSRSVLGLATADRINAVVGAQLARRGRR</sequence>
<gene>
    <name evidence="14" type="ORF">FHX52_1104</name>
</gene>
<dbReference type="InterPro" id="IPR008915">
    <property type="entry name" value="Peptidase_M50"/>
</dbReference>
<keyword evidence="10" id="KW-0482">Metalloprotease</keyword>
<keyword evidence="8" id="KW-0862">Zinc</keyword>
<evidence type="ECO:0000313" key="14">
    <source>
        <dbReference type="EMBL" id="TQN47982.1"/>
    </source>
</evidence>
<feature type="domain" description="Peptidase M50" evidence="13">
    <location>
        <begin position="141"/>
        <end position="184"/>
    </location>
</feature>
<evidence type="ECO:0000256" key="6">
    <source>
        <dbReference type="ARBA" id="ARBA00022723"/>
    </source>
</evidence>
<keyword evidence="4 14" id="KW-0645">Protease</keyword>
<dbReference type="RefSeq" id="WP_141820619.1">
    <property type="nucleotide sequence ID" value="NZ_BAAAQC010000018.1"/>
</dbReference>
<evidence type="ECO:0000256" key="12">
    <source>
        <dbReference type="SAM" id="Phobius"/>
    </source>
</evidence>
<evidence type="ECO:0000256" key="11">
    <source>
        <dbReference type="ARBA" id="ARBA00023136"/>
    </source>
</evidence>
<organism evidence="14 15">
    <name type="scientific">Humibacillus xanthopallidus</name>
    <dbReference type="NCBI Taxonomy" id="412689"/>
    <lineage>
        <taxon>Bacteria</taxon>
        <taxon>Bacillati</taxon>
        <taxon>Actinomycetota</taxon>
        <taxon>Actinomycetes</taxon>
        <taxon>Micrococcales</taxon>
        <taxon>Intrasporangiaceae</taxon>
        <taxon>Humibacillus</taxon>
    </lineage>
</organism>
<dbReference type="GO" id="GO:0008237">
    <property type="term" value="F:metallopeptidase activity"/>
    <property type="evidence" value="ECO:0007669"/>
    <property type="project" value="UniProtKB-KW"/>
</dbReference>
<feature type="transmembrane region" description="Helical" evidence="12">
    <location>
        <begin position="185"/>
        <end position="206"/>
    </location>
</feature>
<evidence type="ECO:0000256" key="5">
    <source>
        <dbReference type="ARBA" id="ARBA00022692"/>
    </source>
</evidence>
<feature type="transmembrane region" description="Helical" evidence="12">
    <location>
        <begin position="112"/>
        <end position="132"/>
    </location>
</feature>
<evidence type="ECO:0000256" key="3">
    <source>
        <dbReference type="ARBA" id="ARBA00007931"/>
    </source>
</evidence>
<dbReference type="EMBL" id="VFQF01000001">
    <property type="protein sequence ID" value="TQN47982.1"/>
    <property type="molecule type" value="Genomic_DNA"/>
</dbReference>
<reference evidence="14 15" key="1">
    <citation type="submission" date="2019-06" db="EMBL/GenBank/DDBJ databases">
        <title>Sequencing the genomes of 1000 actinobacteria strains.</title>
        <authorList>
            <person name="Klenk H.-P."/>
        </authorList>
    </citation>
    <scope>NUCLEOTIDE SEQUENCE [LARGE SCALE GENOMIC DNA]</scope>
    <source>
        <strain evidence="14 15">DSM 21776</strain>
    </source>
</reference>
<dbReference type="OrthoDB" id="9781963at2"/>
<accession>A0A543PV76</accession>
<feature type="transmembrane region" description="Helical" evidence="12">
    <location>
        <begin position="21"/>
        <end position="41"/>
    </location>
</feature>
<comment type="similarity">
    <text evidence="3">Belongs to the peptidase M50B family.</text>
</comment>
<evidence type="ECO:0000313" key="15">
    <source>
        <dbReference type="Proteomes" id="UP000320085"/>
    </source>
</evidence>
<dbReference type="GO" id="GO:0016020">
    <property type="term" value="C:membrane"/>
    <property type="evidence" value="ECO:0007669"/>
    <property type="project" value="UniProtKB-SubCell"/>
</dbReference>
<evidence type="ECO:0000256" key="7">
    <source>
        <dbReference type="ARBA" id="ARBA00022801"/>
    </source>
</evidence>
<protein>
    <submittedName>
        <fullName evidence="14">Zn-dependent protease</fullName>
    </submittedName>
</protein>
<dbReference type="PANTHER" id="PTHR39188">
    <property type="entry name" value="MEMBRANE-ASSOCIATED ZINC METALLOPROTEASE M50B"/>
    <property type="match status" value="1"/>
</dbReference>
<keyword evidence="5 12" id="KW-0812">Transmembrane</keyword>
<keyword evidence="7" id="KW-0378">Hydrolase</keyword>
<proteinExistence type="inferred from homology"/>
<evidence type="ECO:0000259" key="13">
    <source>
        <dbReference type="Pfam" id="PF02163"/>
    </source>
</evidence>
<feature type="transmembrane region" description="Helical" evidence="12">
    <location>
        <begin position="218"/>
        <end position="239"/>
    </location>
</feature>
<keyword evidence="6" id="KW-0479">Metal-binding</keyword>
<evidence type="ECO:0000256" key="1">
    <source>
        <dbReference type="ARBA" id="ARBA00001947"/>
    </source>
</evidence>
<feature type="transmembrane region" description="Helical" evidence="12">
    <location>
        <begin position="144"/>
        <end position="164"/>
    </location>
</feature>
<dbReference type="AlphaFoldDB" id="A0A543PV76"/>